<evidence type="ECO:0000256" key="1">
    <source>
        <dbReference type="ARBA" id="ARBA00022723"/>
    </source>
</evidence>
<dbReference type="GO" id="GO:0009055">
    <property type="term" value="F:electron transfer activity"/>
    <property type="evidence" value="ECO:0007669"/>
    <property type="project" value="InterPro"/>
</dbReference>
<feature type="domain" description="Cytochrome c" evidence="4">
    <location>
        <begin position="33"/>
        <end position="160"/>
    </location>
</feature>
<keyword evidence="1 3" id="KW-0479">Metal-binding</keyword>
<dbReference type="EMBL" id="MKEK01000001">
    <property type="protein sequence ID" value="OEY70208.1"/>
    <property type="molecule type" value="Genomic_DNA"/>
</dbReference>
<accession>A0A1E7Q839</accession>
<dbReference type="RefSeq" id="WP_070049762.1">
    <property type="nucleotide sequence ID" value="NZ_CBCSDO010000008.1"/>
</dbReference>
<proteinExistence type="predicted"/>
<dbReference type="AlphaFoldDB" id="A0A1E7Q839"/>
<dbReference type="GO" id="GO:0020037">
    <property type="term" value="F:heme binding"/>
    <property type="evidence" value="ECO:0007669"/>
    <property type="project" value="InterPro"/>
</dbReference>
<dbReference type="PROSITE" id="PS51007">
    <property type="entry name" value="CYTC"/>
    <property type="match status" value="1"/>
</dbReference>
<keyword evidence="6" id="KW-1185">Reference proteome</keyword>
<dbReference type="InterPro" id="IPR009056">
    <property type="entry name" value="Cyt_c-like_dom"/>
</dbReference>
<dbReference type="GO" id="GO:0046872">
    <property type="term" value="F:metal ion binding"/>
    <property type="evidence" value="ECO:0007669"/>
    <property type="project" value="UniProtKB-KW"/>
</dbReference>
<reference evidence="6" key="1">
    <citation type="submission" date="2016-09" db="EMBL/GenBank/DDBJ databases">
        <authorList>
            <person name="Wan X."/>
            <person name="Hou S."/>
        </authorList>
    </citation>
    <scope>NUCLEOTIDE SEQUENCE [LARGE SCALE GENOMIC DNA]</scope>
    <source>
        <strain evidence="6">KH87</strain>
    </source>
</reference>
<evidence type="ECO:0000259" key="4">
    <source>
        <dbReference type="PROSITE" id="PS51007"/>
    </source>
</evidence>
<dbReference type="Proteomes" id="UP000242258">
    <property type="component" value="Unassembled WGS sequence"/>
</dbReference>
<evidence type="ECO:0000256" key="2">
    <source>
        <dbReference type="ARBA" id="ARBA00023004"/>
    </source>
</evidence>
<keyword evidence="3" id="KW-0349">Heme</keyword>
<protein>
    <recommendedName>
        <fullName evidence="4">Cytochrome c domain-containing protein</fullName>
    </recommendedName>
</protein>
<organism evidence="5 6">
    <name type="scientific">Rheinheimera salexigens</name>
    <dbReference type="NCBI Taxonomy" id="1628148"/>
    <lineage>
        <taxon>Bacteria</taxon>
        <taxon>Pseudomonadati</taxon>
        <taxon>Pseudomonadota</taxon>
        <taxon>Gammaproteobacteria</taxon>
        <taxon>Chromatiales</taxon>
        <taxon>Chromatiaceae</taxon>
        <taxon>Rheinheimera</taxon>
    </lineage>
</organism>
<sequence>MRIVKEGDSRQVVCPDCGVTQATYLLQDVCFNDDSGVVKNILAAVCNSCHKVVSIPKQSTAKVRAEYNRVKVPVDVRLPAHFIDILNLATQKIDPSLSDSFNKSLVLYYLHAVSKKRYSQHNLAQLLTLDIAKAKASKRFSVKLNDKNIQDINDLMVSQGLKNNTEVFKSLILKINEDIVQPKQPKHLAELQNFAAAFV</sequence>
<name>A0A1E7Q839_9GAMM</name>
<dbReference type="OrthoDB" id="6116181at2"/>
<keyword evidence="2 3" id="KW-0408">Iron</keyword>
<comment type="caution">
    <text evidence="5">The sequence shown here is derived from an EMBL/GenBank/DDBJ whole genome shotgun (WGS) entry which is preliminary data.</text>
</comment>
<evidence type="ECO:0000313" key="6">
    <source>
        <dbReference type="Proteomes" id="UP000242258"/>
    </source>
</evidence>
<evidence type="ECO:0000313" key="5">
    <source>
        <dbReference type="EMBL" id="OEY70208.1"/>
    </source>
</evidence>
<gene>
    <name evidence="5" type="ORF">BI198_12015</name>
</gene>
<evidence type="ECO:0000256" key="3">
    <source>
        <dbReference type="PROSITE-ProRule" id="PRU00433"/>
    </source>
</evidence>
<dbReference type="STRING" id="1628148.BI198_12015"/>